<evidence type="ECO:0000313" key="2">
    <source>
        <dbReference type="Proteomes" id="UP000308267"/>
    </source>
</evidence>
<dbReference type="OrthoDB" id="10372191at2759"/>
<accession>A0A4S2LFN2</accession>
<organism evidence="1 2">
    <name type="scientific">Opisthorchis felineus</name>
    <dbReference type="NCBI Taxonomy" id="147828"/>
    <lineage>
        <taxon>Eukaryota</taxon>
        <taxon>Metazoa</taxon>
        <taxon>Spiralia</taxon>
        <taxon>Lophotrochozoa</taxon>
        <taxon>Platyhelminthes</taxon>
        <taxon>Trematoda</taxon>
        <taxon>Digenea</taxon>
        <taxon>Opisthorchiida</taxon>
        <taxon>Opisthorchiata</taxon>
        <taxon>Opisthorchiidae</taxon>
        <taxon>Opisthorchis</taxon>
    </lineage>
</organism>
<name>A0A4S2LFN2_OPIFE</name>
<comment type="caution">
    <text evidence="1">The sequence shown here is derived from an EMBL/GenBank/DDBJ whole genome shotgun (WGS) entry which is preliminary data.</text>
</comment>
<protein>
    <recommendedName>
        <fullName evidence="3">BHLH domain-containing protein</fullName>
    </recommendedName>
</protein>
<evidence type="ECO:0000313" key="1">
    <source>
        <dbReference type="EMBL" id="TGZ59208.1"/>
    </source>
</evidence>
<keyword evidence="2" id="KW-1185">Reference proteome</keyword>
<reference evidence="1 2" key="1">
    <citation type="journal article" date="2019" name="BMC Genomics">
        <title>New insights from Opisthorchis felineus genome: update on genomics of the epidemiologically important liver flukes.</title>
        <authorList>
            <person name="Ershov N.I."/>
            <person name="Mordvinov V.A."/>
            <person name="Prokhortchouk E.B."/>
            <person name="Pakharukova M.Y."/>
            <person name="Gunbin K.V."/>
            <person name="Ustyantsev K."/>
            <person name="Genaev M.A."/>
            <person name="Blinov A.G."/>
            <person name="Mazur A."/>
            <person name="Boulygina E."/>
            <person name="Tsygankova S."/>
            <person name="Khrameeva E."/>
            <person name="Chekanov N."/>
            <person name="Fan G."/>
            <person name="Xiao A."/>
            <person name="Zhang H."/>
            <person name="Xu X."/>
            <person name="Yang H."/>
            <person name="Solovyev V."/>
            <person name="Lee S.M."/>
            <person name="Liu X."/>
            <person name="Afonnikov D.A."/>
            <person name="Skryabin K.G."/>
        </authorList>
    </citation>
    <scope>NUCLEOTIDE SEQUENCE [LARGE SCALE GENOMIC DNA]</scope>
    <source>
        <strain evidence="1">AK-0245</strain>
        <tissue evidence="1">Whole organism</tissue>
    </source>
</reference>
<gene>
    <name evidence="1" type="ORF">CRM22_009208</name>
</gene>
<proteinExistence type="predicted"/>
<dbReference type="EMBL" id="SJOL01008957">
    <property type="protein sequence ID" value="TGZ59208.1"/>
    <property type="molecule type" value="Genomic_DNA"/>
</dbReference>
<sequence length="293" mass="32742">MCEKNAKSGVRVAMHAASETTQNTCSGHGTVPESKQRTVKRRKFSTSVEECMRMRRLRKKNVERRRRASIADRMMDIYRLAMEIFDNKVPTSAKMDRTELLDHCCNTFEYVALVFKERPDIKLKLKKMCETLRAGRFCASRCTSTTNLEGASPGILNGLHRSDNSAFSPVVPTKAVERPSNSLVHSTPVALGRKAFCPNGEESPQQIANHTYVYPTTTMPVNHSPSVISSDYCTQYTEPISVYLCSTYTQPISKTDSGLDATFLSGSSRNRSSASSVPVTFLSSQQTIWKPYI</sequence>
<evidence type="ECO:0008006" key="3">
    <source>
        <dbReference type="Google" id="ProtNLM"/>
    </source>
</evidence>
<dbReference type="Proteomes" id="UP000308267">
    <property type="component" value="Unassembled WGS sequence"/>
</dbReference>
<dbReference type="AlphaFoldDB" id="A0A4S2LFN2"/>